<gene>
    <name evidence="2" type="ORF">MEDL_45289</name>
</gene>
<protein>
    <submittedName>
        <fullName evidence="2">Uncharacterized protein</fullName>
    </submittedName>
</protein>
<accession>A0A8S3TFW3</accession>
<proteinExistence type="predicted"/>
<evidence type="ECO:0000313" key="3">
    <source>
        <dbReference type="Proteomes" id="UP000683360"/>
    </source>
</evidence>
<reference evidence="2" key="1">
    <citation type="submission" date="2021-03" db="EMBL/GenBank/DDBJ databases">
        <authorList>
            <person name="Bekaert M."/>
        </authorList>
    </citation>
    <scope>NUCLEOTIDE SEQUENCE</scope>
</reference>
<sequence>METSHASELDLSCENIGVDLKNEDNNSERDDENRFEMYITPCNDGTPDSLNDADTGCVFNSNIQQTRSADVLSTKMTNVNHFKNSFKTKNQFSNSSKLLYNKIRQQSKAVSGMCNLTTSELPPFPISLVITHPTFEFMEIRLPLLHTFTDSTANTTHTVIDEHGLLEGQQFKYKQPLSDIDIIICPANDTLLEELKHSLTSEDFQFKIRQHCYRNDLTVKEKDENLYEMAEKECSLLLAPDNIKQDIIIQNQDVVDNLMKKRNDFCGNIFYTLPPGKLLIGRSSSGEWLISCSQPNKTVKFKDTKIPKWPRKENILHKKLYSDSLQNIEKEKTKAALSIKSESPQKDPSSSSYICIENPSCMTKENLPCYKESVVKESTDKTQNYQPTIEHKNPTDTIDTSIQPIPVMMVCKEGESLKVIQFSNIENKHTSSSVESKVGHKRKSTADYHQFNKKCNSVSTQVPLQTDLVTKNGSHTEEKVSTSLLEDNYSGSGAEDSETSRSGQEYSGIRFPCNEGRRNR</sequence>
<organism evidence="2 3">
    <name type="scientific">Mytilus edulis</name>
    <name type="common">Blue mussel</name>
    <dbReference type="NCBI Taxonomy" id="6550"/>
    <lineage>
        <taxon>Eukaryota</taxon>
        <taxon>Metazoa</taxon>
        <taxon>Spiralia</taxon>
        <taxon>Lophotrochozoa</taxon>
        <taxon>Mollusca</taxon>
        <taxon>Bivalvia</taxon>
        <taxon>Autobranchia</taxon>
        <taxon>Pteriomorphia</taxon>
        <taxon>Mytilida</taxon>
        <taxon>Mytiloidea</taxon>
        <taxon>Mytilidae</taxon>
        <taxon>Mytilinae</taxon>
        <taxon>Mytilus</taxon>
    </lineage>
</organism>
<dbReference type="AlphaFoldDB" id="A0A8S3TFW3"/>
<evidence type="ECO:0000313" key="2">
    <source>
        <dbReference type="EMBL" id="CAG2232516.1"/>
    </source>
</evidence>
<feature type="compositionally biased region" description="Polar residues" evidence="1">
    <location>
        <begin position="481"/>
        <end position="491"/>
    </location>
</feature>
<evidence type="ECO:0000256" key="1">
    <source>
        <dbReference type="SAM" id="MobiDB-lite"/>
    </source>
</evidence>
<comment type="caution">
    <text evidence="2">The sequence shown here is derived from an EMBL/GenBank/DDBJ whole genome shotgun (WGS) entry which is preliminary data.</text>
</comment>
<dbReference type="Proteomes" id="UP000683360">
    <property type="component" value="Unassembled WGS sequence"/>
</dbReference>
<feature type="region of interest" description="Disordered" evidence="1">
    <location>
        <begin position="467"/>
        <end position="520"/>
    </location>
</feature>
<name>A0A8S3TFW3_MYTED</name>
<keyword evidence="3" id="KW-1185">Reference proteome</keyword>
<dbReference type="EMBL" id="CAJPWZ010002187">
    <property type="protein sequence ID" value="CAG2232516.1"/>
    <property type="molecule type" value="Genomic_DNA"/>
</dbReference>